<dbReference type="RefSeq" id="WP_015405580.1">
    <property type="nucleotide sequence ID" value="NC_020304.1"/>
</dbReference>
<accession>M1P8V3</accession>
<organism evidence="1 2">
    <name type="scientific">Desulfocapsa sulfexigens (strain DSM 10523 / SB164P1)</name>
    <dbReference type="NCBI Taxonomy" id="1167006"/>
    <lineage>
        <taxon>Bacteria</taxon>
        <taxon>Pseudomonadati</taxon>
        <taxon>Thermodesulfobacteriota</taxon>
        <taxon>Desulfobulbia</taxon>
        <taxon>Desulfobulbales</taxon>
        <taxon>Desulfocapsaceae</taxon>
        <taxon>Desulfocapsa</taxon>
    </lineage>
</organism>
<evidence type="ECO:0000313" key="1">
    <source>
        <dbReference type="EMBL" id="AGF79898.1"/>
    </source>
</evidence>
<dbReference type="Gene3D" id="3.40.50.2000">
    <property type="entry name" value="Glycogen Phosphorylase B"/>
    <property type="match status" value="1"/>
</dbReference>
<dbReference type="Proteomes" id="UP000011721">
    <property type="component" value="Chromosome"/>
</dbReference>
<dbReference type="AlphaFoldDB" id="M1P8V3"/>
<dbReference type="PATRIC" id="fig|1167006.5.peg.3641"/>
<dbReference type="STRING" id="1167006.UWK_03381"/>
<protein>
    <submittedName>
        <fullName evidence="1">UDP-N-acetylglucosamine:LPS N-acetylglucosamine transferase</fullName>
    </submittedName>
</protein>
<reference evidence="2" key="1">
    <citation type="journal article" date="2013" name="Stand. Genomic Sci.">
        <title>Complete genome sequence of Desulfocapsa sulfexigens, a marine deltaproteobacterium specialized in disproportionating inorganic sulfur compounds.</title>
        <authorList>
            <person name="Finster K.W."/>
            <person name="Kjeldsen K.U."/>
            <person name="Kube M."/>
            <person name="Reinhardt R."/>
            <person name="Mussmann M."/>
            <person name="Amann R."/>
            <person name="Schreiber L."/>
        </authorList>
    </citation>
    <scope>NUCLEOTIDE SEQUENCE [LARGE SCALE GENOMIC DNA]</scope>
    <source>
        <strain evidence="2">DSM 10523 / SB164P1</strain>
    </source>
</reference>
<gene>
    <name evidence="1" type="ordered locus">UWK_03381</name>
</gene>
<dbReference type="GO" id="GO:0016740">
    <property type="term" value="F:transferase activity"/>
    <property type="evidence" value="ECO:0007669"/>
    <property type="project" value="UniProtKB-KW"/>
</dbReference>
<dbReference type="eggNOG" id="COG0707">
    <property type="taxonomic scope" value="Bacteria"/>
</dbReference>
<sequence length="152" mass="16704">MSAKKKKIMLVASAGGHWVQLNRLLPAFDGCELIFMTTEAKYSTTVGDNRFIVVPDASRWNKLKLLWLACIMFVRILFVRPDVVVSTGAAPGFLAIFLGKKLGAKTIWLDSIANVDELSLSGKRAGKYADLWLTQWEELAVPGGPSFFGAVL</sequence>
<proteinExistence type="predicted"/>
<dbReference type="HOGENOM" id="CLU_064541_3_0_7"/>
<dbReference type="KEGG" id="dsf:UWK_03381"/>
<dbReference type="Pfam" id="PF08660">
    <property type="entry name" value="Alg14"/>
    <property type="match status" value="1"/>
</dbReference>
<dbReference type="InterPro" id="IPR013969">
    <property type="entry name" value="Oligosacch_biosynth_Alg14"/>
</dbReference>
<keyword evidence="2" id="KW-1185">Reference proteome</keyword>
<name>M1P8V3_DESSD</name>
<keyword evidence="1" id="KW-0808">Transferase</keyword>
<evidence type="ECO:0000313" key="2">
    <source>
        <dbReference type="Proteomes" id="UP000011721"/>
    </source>
</evidence>
<dbReference type="SUPFAM" id="SSF53756">
    <property type="entry name" value="UDP-Glycosyltransferase/glycogen phosphorylase"/>
    <property type="match status" value="1"/>
</dbReference>
<dbReference type="EMBL" id="CP003985">
    <property type="protein sequence ID" value="AGF79898.1"/>
    <property type="molecule type" value="Genomic_DNA"/>
</dbReference>